<dbReference type="Proteomes" id="UP001066276">
    <property type="component" value="Chromosome 1_2"/>
</dbReference>
<proteinExistence type="predicted"/>
<comment type="caution">
    <text evidence="1">The sequence shown here is derived from an EMBL/GenBank/DDBJ whole genome shotgun (WGS) entry which is preliminary data.</text>
</comment>
<name>A0AAV7W5C3_PLEWA</name>
<reference evidence="1" key="1">
    <citation type="journal article" date="2022" name="bioRxiv">
        <title>Sequencing and chromosome-scale assembly of the giantPleurodeles waltlgenome.</title>
        <authorList>
            <person name="Brown T."/>
            <person name="Elewa A."/>
            <person name="Iarovenko S."/>
            <person name="Subramanian E."/>
            <person name="Araus A.J."/>
            <person name="Petzold A."/>
            <person name="Susuki M."/>
            <person name="Suzuki K.-i.T."/>
            <person name="Hayashi T."/>
            <person name="Toyoda A."/>
            <person name="Oliveira C."/>
            <person name="Osipova E."/>
            <person name="Leigh N.D."/>
            <person name="Simon A."/>
            <person name="Yun M.H."/>
        </authorList>
    </citation>
    <scope>NUCLEOTIDE SEQUENCE</scope>
    <source>
        <strain evidence="1">20211129_DDA</strain>
        <tissue evidence="1">Liver</tissue>
    </source>
</reference>
<sequence length="113" mass="13048">MNQKDDPTLENMWEQVVPETQEKGNAFKRVREDASRFDSRINTFPAFLLPNEPGTLYNGVRYGTSTRIRVSCPQWCEVFPEREFNAHVNIEDGPKANVCNYLNSNSIVSKRVH</sequence>
<evidence type="ECO:0000313" key="1">
    <source>
        <dbReference type="EMBL" id="KAJ1208047.1"/>
    </source>
</evidence>
<protein>
    <submittedName>
        <fullName evidence="1">Uncharacterized protein</fullName>
    </submittedName>
</protein>
<evidence type="ECO:0000313" key="2">
    <source>
        <dbReference type="Proteomes" id="UP001066276"/>
    </source>
</evidence>
<organism evidence="1 2">
    <name type="scientific">Pleurodeles waltl</name>
    <name type="common">Iberian ribbed newt</name>
    <dbReference type="NCBI Taxonomy" id="8319"/>
    <lineage>
        <taxon>Eukaryota</taxon>
        <taxon>Metazoa</taxon>
        <taxon>Chordata</taxon>
        <taxon>Craniata</taxon>
        <taxon>Vertebrata</taxon>
        <taxon>Euteleostomi</taxon>
        <taxon>Amphibia</taxon>
        <taxon>Batrachia</taxon>
        <taxon>Caudata</taxon>
        <taxon>Salamandroidea</taxon>
        <taxon>Salamandridae</taxon>
        <taxon>Pleurodelinae</taxon>
        <taxon>Pleurodeles</taxon>
    </lineage>
</organism>
<dbReference type="EMBL" id="JANPWB010000002">
    <property type="protein sequence ID" value="KAJ1208047.1"/>
    <property type="molecule type" value="Genomic_DNA"/>
</dbReference>
<accession>A0AAV7W5C3</accession>
<dbReference type="AlphaFoldDB" id="A0AAV7W5C3"/>
<gene>
    <name evidence="1" type="ORF">NDU88_003437</name>
</gene>
<keyword evidence="2" id="KW-1185">Reference proteome</keyword>